<feature type="domain" description="PA14" evidence="3">
    <location>
        <begin position="28"/>
        <end position="165"/>
    </location>
</feature>
<evidence type="ECO:0000256" key="2">
    <source>
        <dbReference type="SAM" id="SignalP"/>
    </source>
</evidence>
<name>A0A6J4S9K0_9ACTN</name>
<proteinExistence type="predicted"/>
<evidence type="ECO:0000259" key="3">
    <source>
        <dbReference type="PROSITE" id="PS51820"/>
    </source>
</evidence>
<reference evidence="4" key="1">
    <citation type="submission" date="2020-02" db="EMBL/GenBank/DDBJ databases">
        <authorList>
            <person name="Meier V. D."/>
        </authorList>
    </citation>
    <scope>NUCLEOTIDE SEQUENCE</scope>
    <source>
        <strain evidence="4">AVDCRST_MAG85</strain>
    </source>
</reference>
<feature type="chain" id="PRO_5026841325" evidence="2">
    <location>
        <begin position="27"/>
        <end position="427"/>
    </location>
</feature>
<accession>A0A6J4S9K0</accession>
<keyword evidence="2" id="KW-0732">Signal</keyword>
<dbReference type="Pfam" id="PF07691">
    <property type="entry name" value="PA14"/>
    <property type="match status" value="1"/>
</dbReference>
<dbReference type="EMBL" id="CADCVT010000106">
    <property type="protein sequence ID" value="CAA9486139.1"/>
    <property type="molecule type" value="Genomic_DNA"/>
</dbReference>
<organism evidence="4">
    <name type="scientific">uncultured Solirubrobacteraceae bacterium</name>
    <dbReference type="NCBI Taxonomy" id="1162706"/>
    <lineage>
        <taxon>Bacteria</taxon>
        <taxon>Bacillati</taxon>
        <taxon>Actinomycetota</taxon>
        <taxon>Thermoleophilia</taxon>
        <taxon>Solirubrobacterales</taxon>
        <taxon>Solirubrobacteraceae</taxon>
        <taxon>environmental samples</taxon>
    </lineage>
</organism>
<feature type="region of interest" description="Disordered" evidence="1">
    <location>
        <begin position="153"/>
        <end position="211"/>
    </location>
</feature>
<dbReference type="InterPro" id="IPR011658">
    <property type="entry name" value="PA14_dom"/>
</dbReference>
<dbReference type="AlphaFoldDB" id="A0A6J4S9K0"/>
<dbReference type="InterPro" id="IPR037524">
    <property type="entry name" value="PA14/GLEYA"/>
</dbReference>
<sequence length="427" mass="45214">MHLRPRRLVVGLALLALAGGSSVATGADPATGLKAEYFDATDLTGSPVVTRIDPTIDFNWGLSEPVPGVGDTFSVRWTGTVTPRYTERYTLSVTSDDGIRLYIDGQLVLDDWLMHSTKTNSTQVDLVAGRRHDIEVEYFDGIRRAVAKVEWKSASQQREVIPNERLAPPADAPPPPVADDKPADSGEVAPGTPATTSETPLPPVGASLTDPVTQTTTAVPAVTVTAPGELPPPAPPIPGETFNVEPAKGDVLVRRPGDGALIPLDQGASLPVGTRLDTREGSVAIETAPAQGVVQNQVASFGGATFRVSQPRDGGKVVTLDMMHGDFESCSSLPARRFKKGKARAAAKKRGARAARRSVREMWGSGKGRFRTRGRHAAATVRGTEWSIEDRCDATVVRVRSGIVDVADFSSGRTIAVRAGESHVAAP</sequence>
<feature type="signal peptide" evidence="2">
    <location>
        <begin position="1"/>
        <end position="26"/>
    </location>
</feature>
<dbReference type="SUPFAM" id="SSF56988">
    <property type="entry name" value="Anthrax protective antigen"/>
    <property type="match status" value="1"/>
</dbReference>
<gene>
    <name evidence="4" type="ORF">AVDCRST_MAG85-951</name>
</gene>
<evidence type="ECO:0000256" key="1">
    <source>
        <dbReference type="SAM" id="MobiDB-lite"/>
    </source>
</evidence>
<dbReference type="Gene3D" id="3.90.182.10">
    <property type="entry name" value="Toxin - Anthrax Protective Antigen,domain 1"/>
    <property type="match status" value="1"/>
</dbReference>
<dbReference type="PROSITE" id="PS51820">
    <property type="entry name" value="PA14"/>
    <property type="match status" value="1"/>
</dbReference>
<dbReference type="SMART" id="SM00758">
    <property type="entry name" value="PA14"/>
    <property type="match status" value="1"/>
</dbReference>
<evidence type="ECO:0000313" key="4">
    <source>
        <dbReference type="EMBL" id="CAA9486139.1"/>
    </source>
</evidence>
<protein>
    <submittedName>
        <fullName evidence="4">Internalin, putative</fullName>
    </submittedName>
</protein>